<dbReference type="GO" id="GO:0030170">
    <property type="term" value="F:pyridoxal phosphate binding"/>
    <property type="evidence" value="ECO:0007669"/>
    <property type="project" value="UniProtKB-UniRule"/>
</dbReference>
<evidence type="ECO:0000313" key="6">
    <source>
        <dbReference type="Proteomes" id="UP000190868"/>
    </source>
</evidence>
<dbReference type="Pfam" id="PF01168">
    <property type="entry name" value="Ala_racemase_N"/>
    <property type="match status" value="1"/>
</dbReference>
<dbReference type="PANTHER" id="PTHR10146">
    <property type="entry name" value="PROLINE SYNTHETASE CO-TRANSCRIBED BACTERIAL HOMOLOG PROTEIN"/>
    <property type="match status" value="1"/>
</dbReference>
<gene>
    <name evidence="5" type="ORF">CPIN18021_1222</name>
</gene>
<dbReference type="PIRSF" id="PIRSF004848">
    <property type="entry name" value="YBL036c_PLPDEIII"/>
    <property type="match status" value="1"/>
</dbReference>
<dbReference type="SUPFAM" id="SSF51419">
    <property type="entry name" value="PLP-binding barrel"/>
    <property type="match status" value="1"/>
</dbReference>
<dbReference type="EMBL" id="CP017258">
    <property type="protein sequence ID" value="AQW88019.1"/>
    <property type="molecule type" value="Genomic_DNA"/>
</dbReference>
<dbReference type="NCBIfam" id="TIGR00044">
    <property type="entry name" value="YggS family pyridoxal phosphate-dependent enzyme"/>
    <property type="match status" value="1"/>
</dbReference>
<evidence type="ECO:0000313" key="5">
    <source>
        <dbReference type="EMBL" id="AQW88019.1"/>
    </source>
</evidence>
<proteinExistence type="inferred from homology"/>
<dbReference type="PROSITE" id="PS01211">
    <property type="entry name" value="UPF0001"/>
    <property type="match status" value="1"/>
</dbReference>
<evidence type="ECO:0000256" key="4">
    <source>
        <dbReference type="RuleBase" id="RU004514"/>
    </source>
</evidence>
<protein>
    <recommendedName>
        <fullName evidence="2">Pyridoxal phosphate homeostasis protein</fullName>
        <shortName evidence="2">PLP homeostasis protein</shortName>
    </recommendedName>
</protein>
<comment type="function">
    <text evidence="2">Pyridoxal 5'-phosphate (PLP)-binding protein, which is involved in PLP homeostasis.</text>
</comment>
<evidence type="ECO:0000256" key="3">
    <source>
        <dbReference type="PIRSR" id="PIRSR004848-1"/>
    </source>
</evidence>
<sequence length="206" mass="23282">MINLKELYEKIGDVRLIAVSKNVTSKEVIELINQGQIEFGENRVQEMAKKQTELASFGPKWHMIGRLQDNKINQLISLRPTLWQSCDSLKKAVAVDKRLDYKLDTLLQINSANEDSKQGVSTSQATEEYLKIKQECKNINLIGVMSIGANVDDEKQIQKSFEQTYKIYESLKSSGAKICSMGMSSDFMLAIKCGSNMIRLGTMLYK</sequence>
<dbReference type="CDD" id="cd00635">
    <property type="entry name" value="PLPDE_III_YBL036c_like"/>
    <property type="match status" value="1"/>
</dbReference>
<comment type="cofactor">
    <cofactor evidence="3">
        <name>pyridoxal 5'-phosphate</name>
        <dbReference type="ChEBI" id="CHEBI:597326"/>
    </cofactor>
</comment>
<accession>A0A1S6U8J7</accession>
<dbReference type="InterPro" id="IPR011078">
    <property type="entry name" value="PyrdxlP_homeostasis"/>
</dbReference>
<evidence type="ECO:0000256" key="2">
    <source>
        <dbReference type="HAMAP-Rule" id="MF_02087"/>
    </source>
</evidence>
<reference evidence="6" key="1">
    <citation type="submission" date="2016-09" db="EMBL/GenBank/DDBJ databases">
        <title>Comparative genomics of the Campylobacter concisus group.</title>
        <authorList>
            <person name="Miller W.G."/>
            <person name="Yee E."/>
            <person name="Chapman M.H."/>
            <person name="Huynh S."/>
            <person name="Bono J.L."/>
            <person name="On S.L.W."/>
            <person name="StLeger J."/>
            <person name="Foster G."/>
            <person name="Parker C.T."/>
        </authorList>
    </citation>
    <scope>NUCLEOTIDE SEQUENCE [LARGE SCALE GENOMIC DNA]</scope>
    <source>
        <strain evidence="6">RM18021</strain>
    </source>
</reference>
<dbReference type="HAMAP" id="MF_02087">
    <property type="entry name" value="PLP_homeostasis"/>
    <property type="match status" value="1"/>
</dbReference>
<name>A0A1S6U8J7_9BACT</name>
<dbReference type="InterPro" id="IPR029066">
    <property type="entry name" value="PLP-binding_barrel"/>
</dbReference>
<dbReference type="AlphaFoldDB" id="A0A1S6U8J7"/>
<dbReference type="PANTHER" id="PTHR10146:SF14">
    <property type="entry name" value="PYRIDOXAL PHOSPHATE HOMEOSTASIS PROTEIN"/>
    <property type="match status" value="1"/>
</dbReference>
<evidence type="ECO:0000256" key="1">
    <source>
        <dbReference type="ARBA" id="ARBA00022898"/>
    </source>
</evidence>
<dbReference type="Proteomes" id="UP000190868">
    <property type="component" value="Chromosome"/>
</dbReference>
<keyword evidence="6" id="KW-1185">Reference proteome</keyword>
<dbReference type="InterPro" id="IPR001608">
    <property type="entry name" value="Ala_racemase_N"/>
</dbReference>
<organism evidence="5 6">
    <name type="scientific">Campylobacter pinnipediorum subsp. caledonicus</name>
    <dbReference type="NCBI Taxonomy" id="1874362"/>
    <lineage>
        <taxon>Bacteria</taxon>
        <taxon>Pseudomonadati</taxon>
        <taxon>Campylobacterota</taxon>
        <taxon>Epsilonproteobacteria</taxon>
        <taxon>Campylobacterales</taxon>
        <taxon>Campylobacteraceae</taxon>
        <taxon>Campylobacter</taxon>
    </lineage>
</organism>
<feature type="modified residue" description="N6-(pyridoxal phosphate)lysine" evidence="2 3">
    <location>
        <position position="21"/>
    </location>
</feature>
<keyword evidence="1 2" id="KW-0663">Pyridoxal phosphate</keyword>
<comment type="similarity">
    <text evidence="2 4">Belongs to the pyridoxal phosphate-binding protein YggS/PROSC family.</text>
</comment>
<dbReference type="Gene3D" id="3.20.20.10">
    <property type="entry name" value="Alanine racemase"/>
    <property type="match status" value="1"/>
</dbReference>
<dbReference type="RefSeq" id="WP_078424651.1">
    <property type="nucleotide sequence ID" value="NZ_CP017258.1"/>
</dbReference>